<proteinExistence type="predicted"/>
<dbReference type="Proteomes" id="UP001165293">
    <property type="component" value="Unassembled WGS sequence"/>
</dbReference>
<evidence type="ECO:0000313" key="1">
    <source>
        <dbReference type="EMBL" id="MCC8363537.1"/>
    </source>
</evidence>
<protein>
    <submittedName>
        <fullName evidence="1">DUF2071 domain-containing protein</fullName>
    </submittedName>
</protein>
<evidence type="ECO:0000313" key="2">
    <source>
        <dbReference type="Proteomes" id="UP001165293"/>
    </source>
</evidence>
<dbReference type="EMBL" id="JAJGAK010000002">
    <property type="protein sequence ID" value="MCC8363537.1"/>
    <property type="molecule type" value="Genomic_DNA"/>
</dbReference>
<reference evidence="1" key="1">
    <citation type="submission" date="2021-10" db="EMBL/GenBank/DDBJ databases">
        <authorList>
            <person name="Lyu M."/>
            <person name="Wang X."/>
            <person name="Meng X."/>
            <person name="Xu K."/>
        </authorList>
    </citation>
    <scope>NUCLEOTIDE SEQUENCE</scope>
    <source>
        <strain evidence="1">A6</strain>
    </source>
</reference>
<name>A0ABS8JIV5_9GAMM</name>
<dbReference type="Pfam" id="PF09844">
    <property type="entry name" value="DUF2071"/>
    <property type="match status" value="1"/>
</dbReference>
<dbReference type="RefSeq" id="WP_230527154.1">
    <property type="nucleotide sequence ID" value="NZ_JAJGAK010000002.1"/>
</dbReference>
<comment type="caution">
    <text evidence="1">The sequence shown here is derived from an EMBL/GenBank/DDBJ whole genome shotgun (WGS) entry which is preliminary data.</text>
</comment>
<organism evidence="1 2">
    <name type="scientific">Noviluteimonas lactosilytica</name>
    <dbReference type="NCBI Taxonomy" id="2888523"/>
    <lineage>
        <taxon>Bacteria</taxon>
        <taxon>Pseudomonadati</taxon>
        <taxon>Pseudomonadota</taxon>
        <taxon>Gammaproteobacteria</taxon>
        <taxon>Lysobacterales</taxon>
        <taxon>Lysobacteraceae</taxon>
        <taxon>Noviluteimonas</taxon>
    </lineage>
</organism>
<accession>A0ABS8JIV5</accession>
<sequence length="285" mass="31595">MRFRHPGWGPVARLFDWLANQRALARLRRAVFARLPFLRQESDVHDVVYLNWVVLLERVRPLVPDGVRIAERGGHAILTVLTYAHKHFGPAFLGQWRGICPSPLQSNWRLYVETIDGVAPAQPTVLFLANVFDSTAYAVGTRCFSDALPSHVAERFRHDVERDRIVTRIEGGAGSAPSLSSVVARSDERGLPAAYQAWFDTWEQAIAALSLQDAAIAAVPGLQRNAIAGIDLPIDLAQVQPLRVVEFAPGEWLQSLGATSAPFAFGVPWVHFRVLWERVLQPGGT</sequence>
<dbReference type="InterPro" id="IPR018644">
    <property type="entry name" value="DUF2071"/>
</dbReference>
<keyword evidence="2" id="KW-1185">Reference proteome</keyword>
<gene>
    <name evidence="1" type="ORF">LK996_10680</name>
</gene>